<evidence type="ECO:0000256" key="6">
    <source>
        <dbReference type="ARBA" id="ARBA00023242"/>
    </source>
</evidence>
<dbReference type="InterPro" id="IPR036236">
    <property type="entry name" value="Znf_C2H2_sf"/>
</dbReference>
<gene>
    <name evidence="11" type="primary">LOC113500043</name>
</gene>
<feature type="compositionally biased region" description="Basic and acidic residues" evidence="8">
    <location>
        <begin position="587"/>
        <end position="606"/>
    </location>
</feature>
<accession>A0A7E5W763</accession>
<dbReference type="PANTHER" id="PTHR24376">
    <property type="entry name" value="ZINC FINGER PROTEIN"/>
    <property type="match status" value="1"/>
</dbReference>
<dbReference type="Proteomes" id="UP000322000">
    <property type="component" value="Chromosome 13"/>
</dbReference>
<keyword evidence="6" id="KW-0539">Nucleus</keyword>
<comment type="subcellular location">
    <subcellularLocation>
        <location evidence="1">Nucleus</location>
    </subcellularLocation>
</comment>
<proteinExistence type="predicted"/>
<dbReference type="Gene3D" id="3.30.160.60">
    <property type="entry name" value="Classic Zinc Finger"/>
    <property type="match status" value="11"/>
</dbReference>
<feature type="domain" description="C2H2-type" evidence="9">
    <location>
        <begin position="1710"/>
        <end position="1737"/>
    </location>
</feature>
<feature type="domain" description="C2H2-type" evidence="9">
    <location>
        <begin position="1622"/>
        <end position="1650"/>
    </location>
</feature>
<evidence type="ECO:0000256" key="5">
    <source>
        <dbReference type="ARBA" id="ARBA00022833"/>
    </source>
</evidence>
<feature type="compositionally biased region" description="Basic and acidic residues" evidence="8">
    <location>
        <begin position="548"/>
        <end position="568"/>
    </location>
</feature>
<feature type="compositionally biased region" description="Basic and acidic residues" evidence="8">
    <location>
        <begin position="1603"/>
        <end position="1616"/>
    </location>
</feature>
<dbReference type="GeneID" id="113500043"/>
<feature type="domain" description="C2H2-type" evidence="9">
    <location>
        <begin position="814"/>
        <end position="843"/>
    </location>
</feature>
<feature type="domain" description="C2H2-type" evidence="9">
    <location>
        <begin position="493"/>
        <end position="520"/>
    </location>
</feature>
<dbReference type="PANTHER" id="PTHR24376:SF235">
    <property type="entry name" value="C2H2-TYPE DOMAIN-CONTAINING PROTEIN"/>
    <property type="match status" value="1"/>
</dbReference>
<evidence type="ECO:0000313" key="10">
    <source>
        <dbReference type="Proteomes" id="UP000322000"/>
    </source>
</evidence>
<feature type="domain" description="C2H2-type" evidence="9">
    <location>
        <begin position="1537"/>
        <end position="1565"/>
    </location>
</feature>
<organism evidence="10 11">
    <name type="scientific">Trichoplusia ni</name>
    <name type="common">Cabbage looper</name>
    <dbReference type="NCBI Taxonomy" id="7111"/>
    <lineage>
        <taxon>Eukaryota</taxon>
        <taxon>Metazoa</taxon>
        <taxon>Ecdysozoa</taxon>
        <taxon>Arthropoda</taxon>
        <taxon>Hexapoda</taxon>
        <taxon>Insecta</taxon>
        <taxon>Pterygota</taxon>
        <taxon>Neoptera</taxon>
        <taxon>Endopterygota</taxon>
        <taxon>Lepidoptera</taxon>
        <taxon>Glossata</taxon>
        <taxon>Ditrysia</taxon>
        <taxon>Noctuoidea</taxon>
        <taxon>Noctuidae</taxon>
        <taxon>Plusiinae</taxon>
        <taxon>Trichoplusia</taxon>
    </lineage>
</organism>
<keyword evidence="10" id="KW-1185">Reference proteome</keyword>
<feature type="compositionally biased region" description="Low complexity" evidence="8">
    <location>
        <begin position="1864"/>
        <end position="1883"/>
    </location>
</feature>
<evidence type="ECO:0000256" key="8">
    <source>
        <dbReference type="SAM" id="MobiDB-lite"/>
    </source>
</evidence>
<feature type="domain" description="C2H2-type" evidence="9">
    <location>
        <begin position="844"/>
        <end position="871"/>
    </location>
</feature>
<sequence length="1932" mass="219181">MTEAQPPLILCMENAAGEDVALKIEPDDNFQTFLDKAKSLLGFDVDLNSITRNQPVSLADNVYQFLITAEQNLQQDELAQNFDQMLDPNDGANDLVYILDDGTQIRASQIHFDNDDPLIDLTAEKIPFVKYADDVTDDLDVENVNIQETKKINIVESPVSRWSSKNSSPKCSFVNSLPFKLVCNNTSGFEAQFTKYLEANTAKTYATLNPVTARNKSPKSLIKDNFKNYDESYQRSDNLSYTREDILNMFKDSPMTSLPYDQGYGERRHVRKTDPSRLVHKNWNKPISYVDIDGTLIGESESQICFICGKHVDNSVDKLYLFDNEDQRLHRCSPQKKMSTQLKIICECCLNENFKPCRMKSANQFLNPDEFLVIRNNQQYIFQKIKNFSFTHLGKAKEIINKIESKVTDKEEFVKVEIGSDGEIITKPIDNDPRSDDVIIVKDEKKDGSSSDVEIIEPEPEIDNIIDNLEEADEEVKEFLGKYQCDSSEVTELKCRFCEKIFAELTEVTEHSETHKHELEDGEVYPCPLCNYGYANLKWLKGHLKAAHEKSETSNKEDDQIKEEDKGDSQTSPKVSSPIAKRTRSSSKKDGDRKDEKPSDEIKSDLNPEEAEPPVIKTEVKQECVDSSEDEIWIVQTADAEATQELQKLIDAAKVTGEGQEESTKTHKCFNCSQIFPSAEGLSNHRCRRRGRKRKSKDLVNLICIPTEEDFLKRAQGRPRQIDTSTDNDLLVLRPRKRRSREPTSNPQVVTCHNCNESFTSKVRLKFHMQFHDTTSLLAADGRYTCSECDGAIFSTETELFDHVHFQHDKQKQWQCPVDGCGKTFFLRATLTKHSRTHTDTRRYVCVTCGKRFLDKQTLDEHGVTHLQIKPFQCHICLKQLTRRSRLRMHVRAHEEELSPSLVRVCAVCARAFRDHPHAQVPTSYTHMHEEELSPSLVRVCAVCARAFRDHPHAQVPTSYTHMHEEELSPSLVRVCAVCARAFRDHPHAQVPTSYTHMHEEELSPSLVRVCAVCARAFRDHPHAQVPTSYTHMHEEELSPSLVRVCAVCARAFRDHPHAQVPTSYTHMHEEELSPSLVRVCAVCARAFRDHPHAQVPTSYTHMHEEELSPSLVRVCAVCARAFRDHPHAQVPTSYTHMHEEELSPSLVRVCAVCARAFRDHPHAQVPTSYTHMHEEELSPSLVRVCAVCARAFRDHPHAQVPTSYTHMHEEELSPSLVRVCAVCARAFRDHPHAQVPTSYTHMHEEELSPSLVRVCAVCARAFRDHPHAQVPTSYTHMHEEELSPSLVRVCAVCARAFRDHPHAQVPTSYTHMHEEELSPSLVRVCAVCARAFRDHPHAQEHASKSTECIEAFANELKEEAEEVTVQLSPTSGLVRHTVQIVESPKLSMPIKRQVSPEVGEPLLSQLADEARALIRVVEIEKAFRCEYCEDVFYLESGLNAHRAIHKGVKNPFTCHICKVSFATYSRCTTHKTTHGFYKRSLADTKKQAGAPTRILGYGDFPVVKHFLCEDCGRSYLHWTYLQVHRRMKHANENFLYKCNQCDLTFPNSWSLAYHRKKIHGKTGPDDPGSTSKIMRDDYRIPCRDCDEVLPNKTALYKHRKKEHSDGAARVKKQGEDSGTGGACSRCHATFTHASDLHKHVKEVHKQETEASCTSCLTLDYRVPPSQPLGNPAQAGQARRPHLCPVCGHAFRTLSMRNEHLRVHTGERPFPCDVCGVAFRRSTAMRNHRLIHTGVRAWACGRCPKRFRIRSDLRTHLRLKHPATILVIEMEGMNPTSDEVMKTLELHNVPHDKLIEVTKMSFAKGTASVIPCSARALAALGSVARDSVACGKPAPPRMLEDFQPARRGRGIAKNPRRAKILHAPHTPHTQHTPHTPHTQHTQHGAMPHASHSAGYPIAELSDLNVQLLLRDGVLVNGNQMVQLQLDDPMLLQ</sequence>
<feature type="domain" description="C2H2-type" evidence="9">
    <location>
        <begin position="1507"/>
        <end position="1535"/>
    </location>
</feature>
<evidence type="ECO:0000256" key="2">
    <source>
        <dbReference type="ARBA" id="ARBA00022723"/>
    </source>
</evidence>
<dbReference type="PROSITE" id="PS00028">
    <property type="entry name" value="ZINC_FINGER_C2H2_1"/>
    <property type="match status" value="15"/>
</dbReference>
<dbReference type="GO" id="GO:0001228">
    <property type="term" value="F:DNA-binding transcription activator activity, RNA polymerase II-specific"/>
    <property type="evidence" value="ECO:0007669"/>
    <property type="project" value="TreeGrafter"/>
</dbReference>
<evidence type="ECO:0000313" key="11">
    <source>
        <dbReference type="RefSeq" id="XP_026736503.1"/>
    </source>
</evidence>
<evidence type="ECO:0000256" key="4">
    <source>
        <dbReference type="ARBA" id="ARBA00022771"/>
    </source>
</evidence>
<dbReference type="InParanoid" id="A0A7E5W763"/>
<feature type="region of interest" description="Disordered" evidence="8">
    <location>
        <begin position="548"/>
        <end position="619"/>
    </location>
</feature>
<keyword evidence="3" id="KW-0677">Repeat</keyword>
<dbReference type="PROSITE" id="PS50157">
    <property type="entry name" value="ZINC_FINGER_C2H2_2"/>
    <property type="match status" value="12"/>
</dbReference>
<protein>
    <submittedName>
        <fullName evidence="11">Uncharacterized protein LOC113500043 isoform X2</fullName>
    </submittedName>
</protein>
<feature type="region of interest" description="Disordered" evidence="8">
    <location>
        <begin position="1863"/>
        <end position="1892"/>
    </location>
</feature>
<dbReference type="FunFam" id="3.30.160.60:FF:002343">
    <property type="entry name" value="Zinc finger protein 33A"/>
    <property type="match status" value="1"/>
</dbReference>
<dbReference type="OrthoDB" id="654211at2759"/>
<feature type="domain" description="C2H2-type" evidence="9">
    <location>
        <begin position="1682"/>
        <end position="1709"/>
    </location>
</feature>
<name>A0A7E5W763_TRINI</name>
<dbReference type="Pfam" id="PF00096">
    <property type="entry name" value="zf-C2H2"/>
    <property type="match status" value="3"/>
</dbReference>
<evidence type="ECO:0000256" key="1">
    <source>
        <dbReference type="ARBA" id="ARBA00004123"/>
    </source>
</evidence>
<dbReference type="GO" id="GO:0000978">
    <property type="term" value="F:RNA polymerase II cis-regulatory region sequence-specific DNA binding"/>
    <property type="evidence" value="ECO:0007669"/>
    <property type="project" value="TreeGrafter"/>
</dbReference>
<feature type="domain" description="C2H2-type" evidence="9">
    <location>
        <begin position="1738"/>
        <end position="1761"/>
    </location>
</feature>
<evidence type="ECO:0000259" key="9">
    <source>
        <dbReference type="PROSITE" id="PS50157"/>
    </source>
</evidence>
<keyword evidence="2" id="KW-0479">Metal-binding</keyword>
<feature type="domain" description="C2H2-type" evidence="9">
    <location>
        <begin position="750"/>
        <end position="772"/>
    </location>
</feature>
<feature type="region of interest" description="Disordered" evidence="8">
    <location>
        <begin position="1600"/>
        <end position="1622"/>
    </location>
</feature>
<feature type="domain" description="C2H2-type" evidence="9">
    <location>
        <begin position="872"/>
        <end position="899"/>
    </location>
</feature>
<dbReference type="SMART" id="SM00355">
    <property type="entry name" value="ZnF_C2H2"/>
    <property type="match status" value="17"/>
</dbReference>
<dbReference type="GO" id="GO:0005634">
    <property type="term" value="C:nucleus"/>
    <property type="evidence" value="ECO:0007669"/>
    <property type="project" value="UniProtKB-SubCell"/>
</dbReference>
<dbReference type="RefSeq" id="XP_026736503.1">
    <property type="nucleotide sequence ID" value="XM_026880702.1"/>
</dbReference>
<evidence type="ECO:0000256" key="3">
    <source>
        <dbReference type="ARBA" id="ARBA00022737"/>
    </source>
</evidence>
<keyword evidence="5" id="KW-0862">Zinc</keyword>
<dbReference type="GO" id="GO:0008270">
    <property type="term" value="F:zinc ion binding"/>
    <property type="evidence" value="ECO:0007669"/>
    <property type="project" value="UniProtKB-KW"/>
</dbReference>
<dbReference type="InterPro" id="IPR013087">
    <property type="entry name" value="Znf_C2H2_type"/>
</dbReference>
<feature type="domain" description="C2H2-type" evidence="9">
    <location>
        <begin position="1424"/>
        <end position="1451"/>
    </location>
</feature>
<reference evidence="11" key="1">
    <citation type="submission" date="2025-08" db="UniProtKB">
        <authorList>
            <consortium name="RefSeq"/>
        </authorList>
    </citation>
    <scope>IDENTIFICATION</scope>
</reference>
<keyword evidence="4 7" id="KW-0863">Zinc-finger</keyword>
<dbReference type="SUPFAM" id="SSF57667">
    <property type="entry name" value="beta-beta-alpha zinc fingers"/>
    <property type="match status" value="6"/>
</dbReference>
<evidence type="ECO:0000256" key="7">
    <source>
        <dbReference type="PROSITE-ProRule" id="PRU00042"/>
    </source>
</evidence>